<dbReference type="AlphaFoldDB" id="A0A0B2W460"/>
<protein>
    <submittedName>
        <fullName evidence="4">Cyclin-H</fullName>
    </submittedName>
</protein>
<dbReference type="EMBL" id="JPKZ01000252">
    <property type="protein sequence ID" value="KHN88362.1"/>
    <property type="molecule type" value="Genomic_DNA"/>
</dbReference>
<name>A0A0B2W460_TOXCA</name>
<feature type="domain" description="Cyclin C-terminal" evidence="3">
    <location>
        <begin position="166"/>
        <end position="270"/>
    </location>
</feature>
<evidence type="ECO:0000313" key="5">
    <source>
        <dbReference type="Proteomes" id="UP000031036"/>
    </source>
</evidence>
<dbReference type="Proteomes" id="UP000031036">
    <property type="component" value="Unassembled WGS sequence"/>
</dbReference>
<sequence>MYSSSTQKAYWTFSSQEAITALRVAANERFRAKYEHVKKPGEEDVFLTPDEETILRNIVTETGIRVAANERFRAKYEHVKKPGEEDVFLTPDEETILRNIVTETGIRFAEDFRPAMWLSVRWTAFAYYPNGISLRSGTAKTNAETILSLEPEIMLKLNYHLTMHAPFRPFEGHLIEMKTRSLLGFDLEQVRPHSNDFFKKALMGDVMLLYSPSQIALAALKYALQKLDKSDDLLKDQFLYKLLNVDTWQPQNSDVMLCEKLITRLDKIIAVVLASCEPVTKEANAALQSKMQRWVSALPELERRLSESTNIVQNENSNTNSGFNSDDDD</sequence>
<dbReference type="InterPro" id="IPR031658">
    <property type="entry name" value="Cyclin_C_2"/>
</dbReference>
<dbReference type="Pfam" id="PF16899">
    <property type="entry name" value="Cyclin_C_2"/>
    <property type="match status" value="1"/>
</dbReference>
<evidence type="ECO:0000256" key="2">
    <source>
        <dbReference type="SAM" id="MobiDB-lite"/>
    </source>
</evidence>
<accession>A0A0B2W460</accession>
<dbReference type="CDD" id="cd20525">
    <property type="entry name" value="CYCLIN_CCNH_rpt2"/>
    <property type="match status" value="1"/>
</dbReference>
<dbReference type="InterPro" id="IPR036915">
    <property type="entry name" value="Cyclin-like_sf"/>
</dbReference>
<organism evidence="4 5">
    <name type="scientific">Toxocara canis</name>
    <name type="common">Canine roundworm</name>
    <dbReference type="NCBI Taxonomy" id="6265"/>
    <lineage>
        <taxon>Eukaryota</taxon>
        <taxon>Metazoa</taxon>
        <taxon>Ecdysozoa</taxon>
        <taxon>Nematoda</taxon>
        <taxon>Chromadorea</taxon>
        <taxon>Rhabditida</taxon>
        <taxon>Spirurina</taxon>
        <taxon>Ascaridomorpha</taxon>
        <taxon>Ascaridoidea</taxon>
        <taxon>Toxocaridae</taxon>
        <taxon>Toxocara</taxon>
    </lineage>
</organism>
<dbReference type="Gene3D" id="1.10.472.10">
    <property type="entry name" value="Cyclin-like"/>
    <property type="match status" value="1"/>
</dbReference>
<proteinExistence type="predicted"/>
<dbReference type="STRING" id="6265.A0A0B2W460"/>
<dbReference type="SUPFAM" id="SSF47954">
    <property type="entry name" value="Cyclin-like"/>
    <property type="match status" value="1"/>
</dbReference>
<comment type="caution">
    <text evidence="4">The sequence shown here is derived from an EMBL/GenBank/DDBJ whole genome shotgun (WGS) entry which is preliminary data.</text>
</comment>
<keyword evidence="1" id="KW-0195">Cyclin</keyword>
<evidence type="ECO:0000313" key="4">
    <source>
        <dbReference type="EMBL" id="KHN88362.1"/>
    </source>
</evidence>
<evidence type="ECO:0000259" key="3">
    <source>
        <dbReference type="Pfam" id="PF16899"/>
    </source>
</evidence>
<evidence type="ECO:0000256" key="1">
    <source>
        <dbReference type="ARBA" id="ARBA00023127"/>
    </source>
</evidence>
<dbReference type="OrthoDB" id="340962at2759"/>
<reference evidence="4 5" key="1">
    <citation type="submission" date="2014-11" db="EMBL/GenBank/DDBJ databases">
        <title>Genetic blueprint of the zoonotic pathogen Toxocara canis.</title>
        <authorList>
            <person name="Zhu X.-Q."/>
            <person name="Korhonen P.K."/>
            <person name="Cai H."/>
            <person name="Young N.D."/>
            <person name="Nejsum P."/>
            <person name="von Samson-Himmelstjerna G."/>
            <person name="Boag P.R."/>
            <person name="Tan P."/>
            <person name="Li Q."/>
            <person name="Min J."/>
            <person name="Yang Y."/>
            <person name="Wang X."/>
            <person name="Fang X."/>
            <person name="Hall R.S."/>
            <person name="Hofmann A."/>
            <person name="Sternberg P.W."/>
            <person name="Jex A.R."/>
            <person name="Gasser R.B."/>
        </authorList>
    </citation>
    <scope>NUCLEOTIDE SEQUENCE [LARGE SCALE GENOMIC DNA]</scope>
    <source>
        <strain evidence="4">PN_DK_2014</strain>
    </source>
</reference>
<keyword evidence="5" id="KW-1185">Reference proteome</keyword>
<gene>
    <name evidence="4" type="primary">CCNH</name>
    <name evidence="4" type="ORF">Tcan_13573</name>
</gene>
<feature type="region of interest" description="Disordered" evidence="2">
    <location>
        <begin position="308"/>
        <end position="329"/>
    </location>
</feature>
<dbReference type="OMA" id="FRAKYEH"/>